<dbReference type="Proteomes" id="UP000244173">
    <property type="component" value="Chromosome"/>
</dbReference>
<sequence length="160" mass="18232">MAGKRAFELVRGRTATPRHSTKETPMHQTDIKVRGYHLDLYGHVNNARYLEFLEEARWAYFDVHTDLYGFMQTGLAFVVVNINISYRRPALMNEILTVDTSVRDVGNRSAVIRQVIRLQGSDTVVAEADVTFVLFDSKQNRAVTIEGEIRALMDRLAAED</sequence>
<dbReference type="KEGG" id="maer:DAI18_05645"/>
<protein>
    <submittedName>
        <fullName evidence="3">Thioesterase</fullName>
    </submittedName>
</protein>
<dbReference type="GO" id="GO:0047617">
    <property type="term" value="F:fatty acyl-CoA hydrolase activity"/>
    <property type="evidence" value="ECO:0007669"/>
    <property type="project" value="TreeGrafter"/>
</dbReference>
<evidence type="ECO:0000313" key="4">
    <source>
        <dbReference type="Proteomes" id="UP000244173"/>
    </source>
</evidence>
<dbReference type="STRING" id="1122240.GCA_000620105_01184"/>
<evidence type="ECO:0000313" key="3">
    <source>
        <dbReference type="EMBL" id="AVY93585.1"/>
    </source>
</evidence>
<dbReference type="OrthoDB" id="9799036at2"/>
<comment type="similarity">
    <text evidence="1">Belongs to the 4-hydroxybenzoyl-CoA thioesterase family.</text>
</comment>
<dbReference type="PANTHER" id="PTHR31793:SF24">
    <property type="entry name" value="LONG-CHAIN ACYL-COA THIOESTERASE FADM"/>
    <property type="match status" value="1"/>
</dbReference>
<dbReference type="NCBIfam" id="TIGR00051">
    <property type="entry name" value="YbgC/FadM family acyl-CoA thioesterase"/>
    <property type="match status" value="1"/>
</dbReference>
<organism evidence="3 4">
    <name type="scientific">Microvirgula aerodenitrificans</name>
    <dbReference type="NCBI Taxonomy" id="57480"/>
    <lineage>
        <taxon>Bacteria</taxon>
        <taxon>Pseudomonadati</taxon>
        <taxon>Pseudomonadota</taxon>
        <taxon>Betaproteobacteria</taxon>
        <taxon>Neisseriales</taxon>
        <taxon>Aquaspirillaceae</taxon>
        <taxon>Microvirgula</taxon>
    </lineage>
</organism>
<reference evidence="3 4" key="1">
    <citation type="submission" date="2018-04" db="EMBL/GenBank/DDBJ databases">
        <title>Denitrifier Microvirgula.</title>
        <authorList>
            <person name="Anderson E."/>
            <person name="Jang J."/>
            <person name="Ishii S."/>
        </authorList>
    </citation>
    <scope>NUCLEOTIDE SEQUENCE [LARGE SCALE GENOMIC DNA]</scope>
    <source>
        <strain evidence="3 4">BE2.4</strain>
    </source>
</reference>
<keyword evidence="2" id="KW-0378">Hydrolase</keyword>
<dbReference type="CDD" id="cd00586">
    <property type="entry name" value="4HBT"/>
    <property type="match status" value="1"/>
</dbReference>
<keyword evidence="4" id="KW-1185">Reference proteome</keyword>
<dbReference type="PIRSF" id="PIRSF003230">
    <property type="entry name" value="YbgC"/>
    <property type="match status" value="1"/>
</dbReference>
<accession>A0A2S0P8C8</accession>
<dbReference type="Pfam" id="PF13279">
    <property type="entry name" value="4HBT_2"/>
    <property type="match status" value="1"/>
</dbReference>
<dbReference type="Gene3D" id="3.10.129.10">
    <property type="entry name" value="Hotdog Thioesterase"/>
    <property type="match status" value="1"/>
</dbReference>
<dbReference type="PANTHER" id="PTHR31793">
    <property type="entry name" value="4-HYDROXYBENZOYL-COA THIOESTERASE FAMILY MEMBER"/>
    <property type="match status" value="1"/>
</dbReference>
<dbReference type="InterPro" id="IPR050563">
    <property type="entry name" value="4-hydroxybenzoyl-CoA_TE"/>
</dbReference>
<dbReference type="InterPro" id="IPR006684">
    <property type="entry name" value="YbgC/YbaW"/>
</dbReference>
<gene>
    <name evidence="3" type="ORF">DAI18_05645</name>
</gene>
<dbReference type="SUPFAM" id="SSF54637">
    <property type="entry name" value="Thioesterase/thiol ester dehydrase-isomerase"/>
    <property type="match status" value="1"/>
</dbReference>
<evidence type="ECO:0000256" key="2">
    <source>
        <dbReference type="ARBA" id="ARBA00022801"/>
    </source>
</evidence>
<name>A0A2S0P8C8_9NEIS</name>
<proteinExistence type="inferred from homology"/>
<dbReference type="AlphaFoldDB" id="A0A2S0P8C8"/>
<evidence type="ECO:0000256" key="1">
    <source>
        <dbReference type="ARBA" id="ARBA00005953"/>
    </source>
</evidence>
<dbReference type="InterPro" id="IPR029069">
    <property type="entry name" value="HotDog_dom_sf"/>
</dbReference>
<dbReference type="EMBL" id="CP028519">
    <property type="protein sequence ID" value="AVY93585.1"/>
    <property type="molecule type" value="Genomic_DNA"/>
</dbReference>